<evidence type="ECO:0000256" key="2">
    <source>
        <dbReference type="ARBA" id="ARBA00022527"/>
    </source>
</evidence>
<dbReference type="Pfam" id="PF07714">
    <property type="entry name" value="PK_Tyr_Ser-Thr"/>
    <property type="match status" value="1"/>
</dbReference>
<feature type="domain" description="Protein kinase" evidence="14">
    <location>
        <begin position="608"/>
        <end position="893"/>
    </location>
</feature>
<accession>A0ABP1BZ74</accession>
<evidence type="ECO:0000256" key="5">
    <source>
        <dbReference type="ARBA" id="ARBA00022692"/>
    </source>
</evidence>
<evidence type="ECO:0000256" key="7">
    <source>
        <dbReference type="ARBA" id="ARBA00022741"/>
    </source>
</evidence>
<keyword evidence="5 13" id="KW-0812">Transmembrane</keyword>
<feature type="binding site" evidence="12">
    <location>
        <position position="636"/>
    </location>
    <ligand>
        <name>ATP</name>
        <dbReference type="ChEBI" id="CHEBI:30616"/>
    </ligand>
</feature>
<evidence type="ECO:0000313" key="16">
    <source>
        <dbReference type="Proteomes" id="UP001497522"/>
    </source>
</evidence>
<evidence type="ECO:0000256" key="8">
    <source>
        <dbReference type="ARBA" id="ARBA00022777"/>
    </source>
</evidence>
<evidence type="ECO:0000256" key="3">
    <source>
        <dbReference type="ARBA" id="ARBA00022614"/>
    </source>
</evidence>
<evidence type="ECO:0000256" key="12">
    <source>
        <dbReference type="PROSITE-ProRule" id="PRU10141"/>
    </source>
</evidence>
<evidence type="ECO:0000256" key="1">
    <source>
        <dbReference type="ARBA" id="ARBA00004370"/>
    </source>
</evidence>
<reference evidence="15" key="1">
    <citation type="submission" date="2024-03" db="EMBL/GenBank/DDBJ databases">
        <authorList>
            <consortium name="ELIXIR-Norway"/>
            <consortium name="Elixir Norway"/>
        </authorList>
    </citation>
    <scope>NUCLEOTIDE SEQUENCE</scope>
</reference>
<feature type="transmembrane region" description="Helical" evidence="13">
    <location>
        <begin position="44"/>
        <end position="64"/>
    </location>
</feature>
<keyword evidence="11 13" id="KW-0472">Membrane</keyword>
<dbReference type="Gene3D" id="1.10.510.10">
    <property type="entry name" value="Transferase(Phosphotransferase) domain 1"/>
    <property type="match status" value="1"/>
</dbReference>
<dbReference type="Pfam" id="PF00560">
    <property type="entry name" value="LRR_1"/>
    <property type="match status" value="3"/>
</dbReference>
<protein>
    <recommendedName>
        <fullName evidence="14">Protein kinase domain-containing protein</fullName>
    </recommendedName>
</protein>
<dbReference type="InterPro" id="IPR000719">
    <property type="entry name" value="Prot_kinase_dom"/>
</dbReference>
<dbReference type="InterPro" id="IPR011009">
    <property type="entry name" value="Kinase-like_dom_sf"/>
</dbReference>
<proteinExistence type="predicted"/>
<evidence type="ECO:0000313" key="15">
    <source>
        <dbReference type="EMBL" id="CAK9881731.1"/>
    </source>
</evidence>
<dbReference type="InterPro" id="IPR051824">
    <property type="entry name" value="LRR_Rcpt-Like_S/T_Kinase"/>
</dbReference>
<dbReference type="InterPro" id="IPR017441">
    <property type="entry name" value="Protein_kinase_ATP_BS"/>
</dbReference>
<dbReference type="Gene3D" id="3.80.10.10">
    <property type="entry name" value="Ribonuclease Inhibitor"/>
    <property type="match status" value="2"/>
</dbReference>
<dbReference type="CDD" id="cd14066">
    <property type="entry name" value="STKc_IRAK"/>
    <property type="match status" value="1"/>
</dbReference>
<dbReference type="PROSITE" id="PS00108">
    <property type="entry name" value="PROTEIN_KINASE_ST"/>
    <property type="match status" value="1"/>
</dbReference>
<organism evidence="15 16">
    <name type="scientific">Sphagnum jensenii</name>
    <dbReference type="NCBI Taxonomy" id="128206"/>
    <lineage>
        <taxon>Eukaryota</taxon>
        <taxon>Viridiplantae</taxon>
        <taxon>Streptophyta</taxon>
        <taxon>Embryophyta</taxon>
        <taxon>Bryophyta</taxon>
        <taxon>Sphagnophytina</taxon>
        <taxon>Sphagnopsida</taxon>
        <taxon>Sphagnales</taxon>
        <taxon>Sphagnaceae</taxon>
        <taxon>Sphagnum</taxon>
    </lineage>
</organism>
<dbReference type="PROSITE" id="PS00107">
    <property type="entry name" value="PROTEIN_KINASE_ATP"/>
    <property type="match status" value="1"/>
</dbReference>
<evidence type="ECO:0000256" key="11">
    <source>
        <dbReference type="ARBA" id="ARBA00023136"/>
    </source>
</evidence>
<keyword evidence="7 12" id="KW-0547">Nucleotide-binding</keyword>
<evidence type="ECO:0000256" key="6">
    <source>
        <dbReference type="ARBA" id="ARBA00022737"/>
    </source>
</evidence>
<sequence>MGSCRGFKDECNTPQLHLVWRLQQLRLVTYGCSFTSGGVIKHALLFWTFLSLFCLCLTSALAPAPAPAHTIPPLPIPLSDLPGWNATLIDRSWYYYETKEVDAMQSLLEQWSNTATNSFSYNLPGWTSQPDLNYPCFEHSNWQGVACYAFEDRYKDTILFIVTVGYIELSSRGLQGGLPPAIGNLSNLIGLILVGNPNLGGPIPEELGSSAQLSLLDLHDNAFNGSIPITLGYLQDLGQLDLSGNELTGSIPPQLGNISGLQTLELHNNRLTGTIPISSTNSYNLGLDNMTSLLTLTLQENFLSGGLPNLQSAYNLLVSNFSFNNFNGNVSIDSIFNSTSPLGILDLSFNSFTGALPNVNTYSNSLQHLDLSNNLFDPSTFSQFWFSNFTHLKTLGLADISPKLLANVLHNGFIELGFLLEGLPSLQTLRLDQNNITGSLDLRNINISGPLNLINLTGNNMGPDFKSFLLYSNISNLVSSGLSIMLENNPCCDNIWENDMSGLTYAEIYYFCNKTPPPPKSKFFYLIYPYFNLLKNNVCKNPNTIVIEVTVPVTVVTFLTTMVVFFLYWSARKEKYSLLLQIQEEFAKQDVQPTLYAYHDIKIATQDFHPDMKIGQGSFGVVYKGILQGGGEIAVKRLLTNSQQSIDEFLNEVVLITNVKHKNLVKLKGCCLMGGGDTNKRFLVYEFVDNNNLAEIIFENKGGHNVDWPMRKNICLGVARGLAYLHEEVQPCIIHRDIKAPNVLLDKHFNAKIADFGLARLFPDTSTHISTFHIAGTMGYMAPEYASRGQLSEKVDVFSFGVLVLEIVSGRKNIEPNLNKDQAYLLEWVWKLYEEAKLLEIVDPKVNTHNHEKDITHVINIGLLCVQSTASKRPSMARIVAMLQGDEMEMEVIKETALKTIEYESLLATINSSSTNESMLKQSKSVVLKGKTIELCNKDNRK</sequence>
<dbReference type="EMBL" id="OZ023709">
    <property type="protein sequence ID" value="CAK9881731.1"/>
    <property type="molecule type" value="Genomic_DNA"/>
</dbReference>
<dbReference type="InterPro" id="IPR032675">
    <property type="entry name" value="LRR_dom_sf"/>
</dbReference>
<dbReference type="Proteomes" id="UP001497522">
    <property type="component" value="Chromosome 8"/>
</dbReference>
<evidence type="ECO:0000259" key="14">
    <source>
        <dbReference type="PROSITE" id="PS50011"/>
    </source>
</evidence>
<keyword evidence="16" id="KW-1185">Reference proteome</keyword>
<keyword evidence="9 12" id="KW-0067">ATP-binding</keyword>
<dbReference type="PANTHER" id="PTHR48006:SF34">
    <property type="entry name" value="OS08G0203700 PROTEIN"/>
    <property type="match status" value="1"/>
</dbReference>
<dbReference type="SMART" id="SM00220">
    <property type="entry name" value="S_TKc"/>
    <property type="match status" value="1"/>
</dbReference>
<evidence type="ECO:0000256" key="4">
    <source>
        <dbReference type="ARBA" id="ARBA00022679"/>
    </source>
</evidence>
<dbReference type="Gene3D" id="3.30.200.20">
    <property type="entry name" value="Phosphorylase Kinase, domain 1"/>
    <property type="match status" value="1"/>
</dbReference>
<keyword evidence="3" id="KW-0433">Leucine-rich repeat</keyword>
<keyword evidence="8" id="KW-0418">Kinase</keyword>
<dbReference type="InterPro" id="IPR001611">
    <property type="entry name" value="Leu-rich_rpt"/>
</dbReference>
<keyword evidence="6" id="KW-0677">Repeat</keyword>
<keyword evidence="2" id="KW-0723">Serine/threonine-protein kinase</keyword>
<gene>
    <name evidence="15" type="ORF">CSSPJE1EN2_LOCUS23087</name>
</gene>
<name>A0ABP1BZ74_9BRYO</name>
<evidence type="ECO:0000256" key="9">
    <source>
        <dbReference type="ARBA" id="ARBA00022840"/>
    </source>
</evidence>
<keyword evidence="4" id="KW-0808">Transferase</keyword>
<dbReference type="InterPro" id="IPR001245">
    <property type="entry name" value="Ser-Thr/Tyr_kinase_cat_dom"/>
</dbReference>
<dbReference type="InterPro" id="IPR008271">
    <property type="entry name" value="Ser/Thr_kinase_AS"/>
</dbReference>
<dbReference type="SUPFAM" id="SSF56112">
    <property type="entry name" value="Protein kinase-like (PK-like)"/>
    <property type="match status" value="1"/>
</dbReference>
<comment type="subcellular location">
    <subcellularLocation>
        <location evidence="1">Membrane</location>
    </subcellularLocation>
</comment>
<keyword evidence="10 13" id="KW-1133">Transmembrane helix</keyword>
<dbReference type="PANTHER" id="PTHR48006">
    <property type="entry name" value="LEUCINE-RICH REPEAT-CONTAINING PROTEIN DDB_G0281931-RELATED"/>
    <property type="match status" value="1"/>
</dbReference>
<dbReference type="PROSITE" id="PS50011">
    <property type="entry name" value="PROTEIN_KINASE_DOM"/>
    <property type="match status" value="1"/>
</dbReference>
<evidence type="ECO:0000256" key="13">
    <source>
        <dbReference type="SAM" id="Phobius"/>
    </source>
</evidence>
<evidence type="ECO:0000256" key="10">
    <source>
        <dbReference type="ARBA" id="ARBA00022989"/>
    </source>
</evidence>
<dbReference type="SUPFAM" id="SSF52058">
    <property type="entry name" value="L domain-like"/>
    <property type="match status" value="1"/>
</dbReference>